<feature type="transmembrane region" description="Helical" evidence="2">
    <location>
        <begin position="12"/>
        <end position="31"/>
    </location>
</feature>
<dbReference type="PANTHER" id="PTHR42709:SF9">
    <property type="entry name" value="ALKALINE PHOSPHATASE LIKE PROTEIN"/>
    <property type="match status" value="1"/>
</dbReference>
<comment type="similarity">
    <text evidence="1">Belongs to the DedA family.</text>
</comment>
<feature type="domain" description="VTT" evidence="3">
    <location>
        <begin position="31"/>
        <end position="156"/>
    </location>
</feature>
<organism evidence="4 5">
    <name type="scientific">Tumebacillus amylolyticus</name>
    <dbReference type="NCBI Taxonomy" id="2801339"/>
    <lineage>
        <taxon>Bacteria</taxon>
        <taxon>Bacillati</taxon>
        <taxon>Bacillota</taxon>
        <taxon>Bacilli</taxon>
        <taxon>Bacillales</taxon>
        <taxon>Alicyclobacillaceae</taxon>
        <taxon>Tumebacillus</taxon>
    </lineage>
</organism>
<dbReference type="RefSeq" id="WP_201638123.1">
    <property type="nucleotide sequence ID" value="NZ_JAEQNB010000008.1"/>
</dbReference>
<dbReference type="InterPro" id="IPR032816">
    <property type="entry name" value="VTT_dom"/>
</dbReference>
<keyword evidence="2" id="KW-0472">Membrane</keyword>
<proteinExistence type="inferred from homology"/>
<protein>
    <submittedName>
        <fullName evidence="4">DedA family protein</fullName>
    </submittedName>
</protein>
<keyword evidence="2" id="KW-1133">Transmembrane helix</keyword>
<keyword evidence="5" id="KW-1185">Reference proteome</keyword>
<evidence type="ECO:0000256" key="1">
    <source>
        <dbReference type="ARBA" id="ARBA00010792"/>
    </source>
</evidence>
<name>A0ABS1JFT3_9BACL</name>
<dbReference type="PANTHER" id="PTHR42709">
    <property type="entry name" value="ALKALINE PHOSPHATASE LIKE PROTEIN"/>
    <property type="match status" value="1"/>
</dbReference>
<feature type="transmembrane region" description="Helical" evidence="2">
    <location>
        <begin position="133"/>
        <end position="154"/>
    </location>
</feature>
<dbReference type="InterPro" id="IPR051311">
    <property type="entry name" value="DedA_domain"/>
</dbReference>
<evidence type="ECO:0000256" key="2">
    <source>
        <dbReference type="SAM" id="Phobius"/>
    </source>
</evidence>
<keyword evidence="2" id="KW-0812">Transmembrane</keyword>
<dbReference type="Pfam" id="PF09335">
    <property type="entry name" value="VTT_dom"/>
    <property type="match status" value="1"/>
</dbReference>
<evidence type="ECO:0000313" key="5">
    <source>
        <dbReference type="Proteomes" id="UP000602284"/>
    </source>
</evidence>
<comment type="caution">
    <text evidence="4">The sequence shown here is derived from an EMBL/GenBank/DDBJ whole genome shotgun (WGS) entry which is preliminary data.</text>
</comment>
<accession>A0ABS1JFT3</accession>
<reference evidence="4 5" key="1">
    <citation type="submission" date="2021-01" db="EMBL/GenBank/DDBJ databases">
        <title>Tumebacillus sp. strain ITR2 16S ribosomal RNA gene Genome sequencing and assembly.</title>
        <authorList>
            <person name="Kang M."/>
        </authorList>
    </citation>
    <scope>NUCLEOTIDE SEQUENCE [LARGE SCALE GENOMIC DNA]</scope>
    <source>
        <strain evidence="4 5">ITR2</strain>
    </source>
</reference>
<evidence type="ECO:0000259" key="3">
    <source>
        <dbReference type="Pfam" id="PF09335"/>
    </source>
</evidence>
<dbReference type="Proteomes" id="UP000602284">
    <property type="component" value="Unassembled WGS sequence"/>
</dbReference>
<feature type="transmembrane region" description="Helical" evidence="2">
    <location>
        <begin position="174"/>
        <end position="193"/>
    </location>
</feature>
<evidence type="ECO:0000313" key="4">
    <source>
        <dbReference type="EMBL" id="MBL0389129.1"/>
    </source>
</evidence>
<sequence>MTMENLIHLIDQYGYFALFFSLWLGIVGMPIPDEGVVMTGGFVTSLGILKPVPAFVLTYLGVISGLSIGYFLGKSLGAPVLDRVRKKKKGEAYIRVSQKLLARYGSYALCLSYFLPVVRHVLPYWVGLNKMSFLRYALLSYSTGFVWTLLYFLLGRSFGAHIEWIGETVHTYGLWVLAAVCAAGIAGTGWKMWRKRWKVKPF</sequence>
<feature type="transmembrane region" description="Helical" evidence="2">
    <location>
        <begin position="52"/>
        <end position="72"/>
    </location>
</feature>
<feature type="transmembrane region" description="Helical" evidence="2">
    <location>
        <begin position="104"/>
        <end position="126"/>
    </location>
</feature>
<gene>
    <name evidence="4" type="ORF">JJB07_21270</name>
</gene>
<dbReference type="EMBL" id="JAEQNB010000008">
    <property type="protein sequence ID" value="MBL0389129.1"/>
    <property type="molecule type" value="Genomic_DNA"/>
</dbReference>